<protein>
    <submittedName>
        <fullName evidence="1">Uncharacterized protein</fullName>
    </submittedName>
</protein>
<accession>A0A8H6KJM5</accession>
<keyword evidence="2" id="KW-1185">Reference proteome</keyword>
<evidence type="ECO:0000313" key="2">
    <source>
        <dbReference type="Proteomes" id="UP000654918"/>
    </source>
</evidence>
<dbReference type="AlphaFoldDB" id="A0A8H6KJM5"/>
<name>A0A8H6KJM5_9PEZI</name>
<proteinExistence type="predicted"/>
<sequence length="395" mass="44671">MPPEILQVSRREQATQPKMATTLIEMPPELIHAICSSLDDPKHRPSRKAVLIHNNDIELFVKAAATLRLDTPQPLLRQARPAKQQCYFREEKDEILEWLTVLMAIHAQPAPDRLQPRRFDATPRGPLLPKLDEVLIEHHIFGHLWSLASSMAPNLTKLQVHHQFNVPRDLRFENSTTLSIEDSLFTEMELKNVLEGFPRLEALRYSWSDQVPSQFWVIYPCLPSELLDCLQPFKAQLKSLAVNFGSWTWPGSYDNKPSSQWIAYLSRFESLTHLGIQAHLFSPLERNNYFPYCRLDPNNVGSLVRMLPKGLESVDLGRLGGDSVPLLAKTIKERCPGLRLVTCIYVGSDVDGEPTEEEAKEALVEEGIELGVLSRCGFSSDNSSTVDGGNEAEQE</sequence>
<organism evidence="1 2">
    <name type="scientific">Colletotrichum plurivorum</name>
    <dbReference type="NCBI Taxonomy" id="2175906"/>
    <lineage>
        <taxon>Eukaryota</taxon>
        <taxon>Fungi</taxon>
        <taxon>Dikarya</taxon>
        <taxon>Ascomycota</taxon>
        <taxon>Pezizomycotina</taxon>
        <taxon>Sordariomycetes</taxon>
        <taxon>Hypocreomycetidae</taxon>
        <taxon>Glomerellales</taxon>
        <taxon>Glomerellaceae</taxon>
        <taxon>Colletotrichum</taxon>
        <taxon>Colletotrichum orchidearum species complex</taxon>
    </lineage>
</organism>
<gene>
    <name evidence="1" type="ORF">CPLU01_06082</name>
</gene>
<evidence type="ECO:0000313" key="1">
    <source>
        <dbReference type="EMBL" id="KAF6832540.1"/>
    </source>
</evidence>
<comment type="caution">
    <text evidence="1">The sequence shown here is derived from an EMBL/GenBank/DDBJ whole genome shotgun (WGS) entry which is preliminary data.</text>
</comment>
<dbReference type="EMBL" id="WIGO01000068">
    <property type="protein sequence ID" value="KAF6832540.1"/>
    <property type="molecule type" value="Genomic_DNA"/>
</dbReference>
<reference evidence="1" key="1">
    <citation type="journal article" date="2020" name="Phytopathology">
        <title>Genome Sequence Resources of Colletotrichum truncatum, C. plurivorum, C. musicola, and C. sojae: Four Species Pathogenic to Soybean (Glycine max).</title>
        <authorList>
            <person name="Rogerio F."/>
            <person name="Boufleur T.R."/>
            <person name="Ciampi-Guillardi M."/>
            <person name="Sukno S.A."/>
            <person name="Thon M.R."/>
            <person name="Massola Junior N.S."/>
            <person name="Baroncelli R."/>
        </authorList>
    </citation>
    <scope>NUCLEOTIDE SEQUENCE</scope>
    <source>
        <strain evidence="1">LFN00145</strain>
    </source>
</reference>
<dbReference type="Proteomes" id="UP000654918">
    <property type="component" value="Unassembled WGS sequence"/>
</dbReference>